<organism evidence="2 3">
    <name type="scientific">Novosphingobium colocasiae</name>
    <dbReference type="NCBI Taxonomy" id="1256513"/>
    <lineage>
        <taxon>Bacteria</taxon>
        <taxon>Pseudomonadati</taxon>
        <taxon>Pseudomonadota</taxon>
        <taxon>Alphaproteobacteria</taxon>
        <taxon>Sphingomonadales</taxon>
        <taxon>Sphingomonadaceae</taxon>
        <taxon>Novosphingobium</taxon>
    </lineage>
</organism>
<dbReference type="Gene3D" id="3.10.450.50">
    <property type="match status" value="1"/>
</dbReference>
<dbReference type="RefSeq" id="WP_189622351.1">
    <property type="nucleotide sequence ID" value="NZ_BMZA01000020.1"/>
</dbReference>
<evidence type="ECO:0000313" key="2">
    <source>
        <dbReference type="EMBL" id="GGZ15129.1"/>
    </source>
</evidence>
<reference evidence="2" key="1">
    <citation type="journal article" date="2014" name="Int. J. Syst. Evol. Microbiol.">
        <title>Complete genome sequence of Corynebacterium casei LMG S-19264T (=DSM 44701T), isolated from a smear-ripened cheese.</title>
        <authorList>
            <consortium name="US DOE Joint Genome Institute (JGI-PGF)"/>
            <person name="Walter F."/>
            <person name="Albersmeier A."/>
            <person name="Kalinowski J."/>
            <person name="Ruckert C."/>
        </authorList>
    </citation>
    <scope>NUCLEOTIDE SEQUENCE</scope>
    <source>
        <strain evidence="2">KCTC 32255</strain>
    </source>
</reference>
<evidence type="ECO:0000313" key="3">
    <source>
        <dbReference type="Proteomes" id="UP000648075"/>
    </source>
</evidence>
<keyword evidence="3" id="KW-1185">Reference proteome</keyword>
<protein>
    <recommendedName>
        <fullName evidence="1">SnoaL-like domain-containing protein</fullName>
    </recommendedName>
</protein>
<dbReference type="InterPro" id="IPR037401">
    <property type="entry name" value="SnoaL-like"/>
</dbReference>
<proteinExistence type="predicted"/>
<dbReference type="EMBL" id="BMZA01000020">
    <property type="protein sequence ID" value="GGZ15129.1"/>
    <property type="molecule type" value="Genomic_DNA"/>
</dbReference>
<dbReference type="InterPro" id="IPR032710">
    <property type="entry name" value="NTF2-like_dom_sf"/>
</dbReference>
<dbReference type="SUPFAM" id="SSF54427">
    <property type="entry name" value="NTF2-like"/>
    <property type="match status" value="1"/>
</dbReference>
<dbReference type="Proteomes" id="UP000648075">
    <property type="component" value="Unassembled WGS sequence"/>
</dbReference>
<evidence type="ECO:0000259" key="1">
    <source>
        <dbReference type="Pfam" id="PF13474"/>
    </source>
</evidence>
<feature type="domain" description="SnoaL-like" evidence="1">
    <location>
        <begin position="81"/>
        <end position="141"/>
    </location>
</feature>
<sequence length="155" mass="17937">MSEQFSPLEQEIVDLERKLENSVNGAFNEDPGDALKYFDTIKMRFFDVMPHEGGHYGGLEIPSDHFVAHWYKIAPMFVGKIQFLSLQPHACGDVGFVSMIQYYKGRTRDGQEFEMALRATDGLRKRDGEWKIVHEHLSFPIDMTTREGQPTLWRP</sequence>
<dbReference type="Pfam" id="PF13474">
    <property type="entry name" value="SnoaL_3"/>
    <property type="match status" value="1"/>
</dbReference>
<accession>A0A918PMD1</accession>
<dbReference type="AlphaFoldDB" id="A0A918PMD1"/>
<name>A0A918PMD1_9SPHN</name>
<comment type="caution">
    <text evidence="2">The sequence shown here is derived from an EMBL/GenBank/DDBJ whole genome shotgun (WGS) entry which is preliminary data.</text>
</comment>
<gene>
    <name evidence="2" type="ORF">GCM10011614_32550</name>
</gene>
<reference evidence="2" key="2">
    <citation type="submission" date="2020-09" db="EMBL/GenBank/DDBJ databases">
        <authorList>
            <person name="Sun Q."/>
            <person name="Kim S."/>
        </authorList>
    </citation>
    <scope>NUCLEOTIDE SEQUENCE</scope>
    <source>
        <strain evidence="2">KCTC 32255</strain>
    </source>
</reference>